<comment type="caution">
    <text evidence="2">The sequence shown here is derived from an EMBL/GenBank/DDBJ whole genome shotgun (WGS) entry which is preliminary data.</text>
</comment>
<sequence length="67" mass="7895">MISLFHFFFFIVLFTSPRVHVIHLQPARFSSPSPRKESVIFQPLPTSFKFENRRVPTGSNPLHNKKR</sequence>
<dbReference type="Proteomes" id="UP001311915">
    <property type="component" value="Unassembled WGS sequence"/>
</dbReference>
<proteinExistence type="predicted"/>
<keyword evidence="3" id="KW-1185">Reference proteome</keyword>
<evidence type="ECO:0000313" key="2">
    <source>
        <dbReference type="EMBL" id="KAK4716415.1"/>
    </source>
</evidence>
<evidence type="ECO:0000313" key="3">
    <source>
        <dbReference type="Proteomes" id="UP001311915"/>
    </source>
</evidence>
<protein>
    <submittedName>
        <fullName evidence="2">Uncharacterized protein</fullName>
    </submittedName>
</protein>
<dbReference type="EMBL" id="JAWPEI010000009">
    <property type="protein sequence ID" value="KAK4716415.1"/>
    <property type="molecule type" value="Genomic_DNA"/>
</dbReference>
<evidence type="ECO:0000256" key="1">
    <source>
        <dbReference type="SAM" id="SignalP"/>
    </source>
</evidence>
<feature type="signal peptide" evidence="1">
    <location>
        <begin position="1"/>
        <end position="21"/>
    </location>
</feature>
<organism evidence="2 3">
    <name type="scientific">Solanum pinnatisectum</name>
    <name type="common">tansyleaf nightshade</name>
    <dbReference type="NCBI Taxonomy" id="50273"/>
    <lineage>
        <taxon>Eukaryota</taxon>
        <taxon>Viridiplantae</taxon>
        <taxon>Streptophyta</taxon>
        <taxon>Embryophyta</taxon>
        <taxon>Tracheophyta</taxon>
        <taxon>Spermatophyta</taxon>
        <taxon>Magnoliopsida</taxon>
        <taxon>eudicotyledons</taxon>
        <taxon>Gunneridae</taxon>
        <taxon>Pentapetalae</taxon>
        <taxon>asterids</taxon>
        <taxon>lamiids</taxon>
        <taxon>Solanales</taxon>
        <taxon>Solanaceae</taxon>
        <taxon>Solanoideae</taxon>
        <taxon>Solaneae</taxon>
        <taxon>Solanum</taxon>
    </lineage>
</organism>
<feature type="chain" id="PRO_5043956449" evidence="1">
    <location>
        <begin position="22"/>
        <end position="67"/>
    </location>
</feature>
<keyword evidence="1" id="KW-0732">Signal</keyword>
<dbReference type="AlphaFoldDB" id="A0AAV9KUW9"/>
<name>A0AAV9KUW9_9SOLN</name>
<gene>
    <name evidence="2" type="ORF">R3W88_014753</name>
</gene>
<reference evidence="2 3" key="1">
    <citation type="submission" date="2023-10" db="EMBL/GenBank/DDBJ databases">
        <title>Genome-Wide Identification Analysis in wild type Solanum Pinnatisectum Reveals Some Genes Defensing Phytophthora Infestans.</title>
        <authorList>
            <person name="Sun C."/>
        </authorList>
    </citation>
    <scope>NUCLEOTIDE SEQUENCE [LARGE SCALE GENOMIC DNA]</scope>
    <source>
        <strain evidence="2">LQN</strain>
        <tissue evidence="2">Leaf</tissue>
    </source>
</reference>
<accession>A0AAV9KUW9</accession>